<feature type="region of interest" description="Disordered" evidence="1">
    <location>
        <begin position="1"/>
        <end position="215"/>
    </location>
</feature>
<sequence>MPPNKTRNSQKEAAEQGSDAAEVENDETMLDDGENTEEEMLEDSPARKESDSELSPRSQRLVLSGVFPPTFETFSQRSNFKVTREDYVPSPPIRPSRRSNRLSGEEADEVEPLFFSSTPESPSSQKTDHHAVASPSRTATKAKAHAIHPSRPIGKNRKSNGPVKKTTKSNGPVKKTTSTSATAATTQDLDIGEGSTTPNDKGNSQREDDQSAEETPVGRRCICDCTCSCVYGGDQKRKPATSYKPTKTRLLAPLIAHKEHKTPELYKKVKDLTAEYIRSLEALAGKDVPLDCVMEMAQVYKVTYPQSALRQKKERRESAFSYFKKHVAYQDRHVRNKPGTNDPSGLVDYTREVAKAWRRNVCINVIVFF</sequence>
<evidence type="ECO:0000313" key="3">
    <source>
        <dbReference type="Proteomes" id="UP000275078"/>
    </source>
</evidence>
<feature type="compositionally biased region" description="Polar residues" evidence="1">
    <location>
        <begin position="115"/>
        <end position="125"/>
    </location>
</feature>
<feature type="compositionally biased region" description="Basic residues" evidence="1">
    <location>
        <begin position="140"/>
        <end position="158"/>
    </location>
</feature>
<organism evidence="2 3">
    <name type="scientific">Ascobolus immersus RN42</name>
    <dbReference type="NCBI Taxonomy" id="1160509"/>
    <lineage>
        <taxon>Eukaryota</taxon>
        <taxon>Fungi</taxon>
        <taxon>Dikarya</taxon>
        <taxon>Ascomycota</taxon>
        <taxon>Pezizomycotina</taxon>
        <taxon>Pezizomycetes</taxon>
        <taxon>Pezizales</taxon>
        <taxon>Ascobolaceae</taxon>
        <taxon>Ascobolus</taxon>
    </lineage>
</organism>
<dbReference type="EMBL" id="ML119949">
    <property type="protein sequence ID" value="RPA71292.1"/>
    <property type="molecule type" value="Genomic_DNA"/>
</dbReference>
<dbReference type="AlphaFoldDB" id="A0A3N4H9F0"/>
<feature type="compositionally biased region" description="Low complexity" evidence="1">
    <location>
        <begin position="176"/>
        <end position="186"/>
    </location>
</feature>
<accession>A0A3N4H9F0</accession>
<name>A0A3N4H9F0_ASCIM</name>
<evidence type="ECO:0000256" key="1">
    <source>
        <dbReference type="SAM" id="MobiDB-lite"/>
    </source>
</evidence>
<keyword evidence="3" id="KW-1185">Reference proteome</keyword>
<gene>
    <name evidence="2" type="ORF">BJ508DRAFT_336206</name>
</gene>
<proteinExistence type="predicted"/>
<dbReference type="Proteomes" id="UP000275078">
    <property type="component" value="Unassembled WGS sequence"/>
</dbReference>
<feature type="compositionally biased region" description="Acidic residues" evidence="1">
    <location>
        <begin position="21"/>
        <end position="42"/>
    </location>
</feature>
<reference evidence="2 3" key="1">
    <citation type="journal article" date="2018" name="Nat. Ecol. Evol.">
        <title>Pezizomycetes genomes reveal the molecular basis of ectomycorrhizal truffle lifestyle.</title>
        <authorList>
            <person name="Murat C."/>
            <person name="Payen T."/>
            <person name="Noel B."/>
            <person name="Kuo A."/>
            <person name="Morin E."/>
            <person name="Chen J."/>
            <person name="Kohler A."/>
            <person name="Krizsan K."/>
            <person name="Balestrini R."/>
            <person name="Da Silva C."/>
            <person name="Montanini B."/>
            <person name="Hainaut M."/>
            <person name="Levati E."/>
            <person name="Barry K.W."/>
            <person name="Belfiori B."/>
            <person name="Cichocki N."/>
            <person name="Clum A."/>
            <person name="Dockter R.B."/>
            <person name="Fauchery L."/>
            <person name="Guy J."/>
            <person name="Iotti M."/>
            <person name="Le Tacon F."/>
            <person name="Lindquist E.A."/>
            <person name="Lipzen A."/>
            <person name="Malagnac F."/>
            <person name="Mello A."/>
            <person name="Molinier V."/>
            <person name="Miyauchi S."/>
            <person name="Poulain J."/>
            <person name="Riccioni C."/>
            <person name="Rubini A."/>
            <person name="Sitrit Y."/>
            <person name="Splivallo R."/>
            <person name="Traeger S."/>
            <person name="Wang M."/>
            <person name="Zifcakova L."/>
            <person name="Wipf D."/>
            <person name="Zambonelli A."/>
            <person name="Paolocci F."/>
            <person name="Nowrousian M."/>
            <person name="Ottonello S."/>
            <person name="Baldrian P."/>
            <person name="Spatafora J.W."/>
            <person name="Henrissat B."/>
            <person name="Nagy L.G."/>
            <person name="Aury J.M."/>
            <person name="Wincker P."/>
            <person name="Grigoriev I.V."/>
            <person name="Bonfante P."/>
            <person name="Martin F.M."/>
        </authorList>
    </citation>
    <scope>NUCLEOTIDE SEQUENCE [LARGE SCALE GENOMIC DNA]</scope>
    <source>
        <strain evidence="2 3">RN42</strain>
    </source>
</reference>
<protein>
    <submittedName>
        <fullName evidence="2">Uncharacterized protein</fullName>
    </submittedName>
</protein>
<feature type="compositionally biased region" description="Polar residues" evidence="1">
    <location>
        <begin position="72"/>
        <end position="81"/>
    </location>
</feature>
<evidence type="ECO:0000313" key="2">
    <source>
        <dbReference type="EMBL" id="RPA71292.1"/>
    </source>
</evidence>